<sequence>MSAPGLGDLLAARLTTLRHPPPDSGGNREPEYRRNPGSGPVRVVGLEQASGGASRETWFVELDTGERLVLRRDPPGLTRPEGMAREAVVLEAAAQAGVPVPELVDHGTDAAVLGSPYVLTRHVDGETIPRRLLRDDAYADARAGLARELGRAAARIHRIPVPDGFPEPDPLEQLIADYDVLGDPIPAVEIAFRWLREHRPAGSGRTLVHGDFRNGNLIVDETGLRAVLDWELVHAGDPMEDLGWLCTKAWRFGSPLPAGGFGSLDELFDGYAEVAGTRPDPEVVRWWEVLGTAKWGVICRSQAEQHLSGAHPSMELAAIGRRVCEQELDLLEALAVPEPAPLPQVESGASDLHGRPTAAELVVATRDFLRDEVLARAEGRMRFQSLVAANVLSTVERELRFGGEQERRHAERLGELGFADRAGFAAALRAGEIDPWNEDVAAVLWSEVFDRLAVANPKHIQSRTRGGNGA</sequence>
<keyword evidence="5" id="KW-1185">Reference proteome</keyword>
<feature type="domain" description="Aminoglycoside phosphotransferase" evidence="2">
    <location>
        <begin position="46"/>
        <end position="280"/>
    </location>
</feature>
<gene>
    <name evidence="4" type="ORF">SAMN05660874_02408</name>
</gene>
<organism evidence="4 5">
    <name type="scientific">Saccharopolyspora flava</name>
    <dbReference type="NCBI Taxonomy" id="95161"/>
    <lineage>
        <taxon>Bacteria</taxon>
        <taxon>Bacillati</taxon>
        <taxon>Actinomycetota</taxon>
        <taxon>Actinomycetes</taxon>
        <taxon>Pseudonocardiales</taxon>
        <taxon>Pseudonocardiaceae</taxon>
        <taxon>Saccharopolyspora</taxon>
    </lineage>
</organism>
<keyword evidence="4" id="KW-0808">Transferase</keyword>
<dbReference type="InterPro" id="IPR011009">
    <property type="entry name" value="Kinase-like_dom_sf"/>
</dbReference>
<evidence type="ECO:0000313" key="5">
    <source>
        <dbReference type="Proteomes" id="UP000198852"/>
    </source>
</evidence>
<dbReference type="InterPro" id="IPR046252">
    <property type="entry name" value="DUF6285"/>
</dbReference>
<accession>A0A1I6RN89</accession>
<evidence type="ECO:0000259" key="3">
    <source>
        <dbReference type="Pfam" id="PF19802"/>
    </source>
</evidence>
<dbReference type="RefSeq" id="WP_093416236.1">
    <property type="nucleotide sequence ID" value="NZ_FOZX01000003.1"/>
</dbReference>
<dbReference type="STRING" id="95161.SAMN05660874_02408"/>
<evidence type="ECO:0000259" key="2">
    <source>
        <dbReference type="Pfam" id="PF01636"/>
    </source>
</evidence>
<dbReference type="PANTHER" id="PTHR21310">
    <property type="entry name" value="AMINOGLYCOSIDE PHOSPHOTRANSFERASE-RELATED-RELATED"/>
    <property type="match status" value="1"/>
</dbReference>
<dbReference type="Gene3D" id="3.30.200.20">
    <property type="entry name" value="Phosphorylase Kinase, domain 1"/>
    <property type="match status" value="1"/>
</dbReference>
<keyword evidence="4" id="KW-0418">Kinase</keyword>
<dbReference type="Proteomes" id="UP000198852">
    <property type="component" value="Unassembled WGS sequence"/>
</dbReference>
<dbReference type="OrthoDB" id="3806873at2"/>
<dbReference type="AlphaFoldDB" id="A0A1I6RN89"/>
<feature type="region of interest" description="Disordered" evidence="1">
    <location>
        <begin position="16"/>
        <end position="42"/>
    </location>
</feature>
<dbReference type="InterPro" id="IPR041726">
    <property type="entry name" value="ACAD10_11_N"/>
</dbReference>
<dbReference type="Pfam" id="PF19802">
    <property type="entry name" value="DUF6285"/>
    <property type="match status" value="1"/>
</dbReference>
<dbReference type="InterPro" id="IPR051678">
    <property type="entry name" value="AGP_Transferase"/>
</dbReference>
<feature type="domain" description="DUF6285" evidence="3">
    <location>
        <begin position="377"/>
        <end position="458"/>
    </location>
</feature>
<name>A0A1I6RN89_9PSEU</name>
<dbReference type="PANTHER" id="PTHR21310:SF57">
    <property type="entry name" value="BLR2944 PROTEIN"/>
    <property type="match status" value="1"/>
</dbReference>
<dbReference type="GO" id="GO:0016301">
    <property type="term" value="F:kinase activity"/>
    <property type="evidence" value="ECO:0007669"/>
    <property type="project" value="UniProtKB-KW"/>
</dbReference>
<dbReference type="SUPFAM" id="SSF56112">
    <property type="entry name" value="Protein kinase-like (PK-like)"/>
    <property type="match status" value="1"/>
</dbReference>
<dbReference type="Pfam" id="PF01636">
    <property type="entry name" value="APH"/>
    <property type="match status" value="1"/>
</dbReference>
<dbReference type="Gene3D" id="3.90.1200.10">
    <property type="match status" value="1"/>
</dbReference>
<reference evidence="5" key="1">
    <citation type="submission" date="2016-10" db="EMBL/GenBank/DDBJ databases">
        <authorList>
            <person name="Varghese N."/>
            <person name="Submissions S."/>
        </authorList>
    </citation>
    <scope>NUCLEOTIDE SEQUENCE [LARGE SCALE GENOMIC DNA]</scope>
    <source>
        <strain evidence="5">DSM 44771</strain>
    </source>
</reference>
<proteinExistence type="predicted"/>
<evidence type="ECO:0000313" key="4">
    <source>
        <dbReference type="EMBL" id="SFS66070.1"/>
    </source>
</evidence>
<dbReference type="EMBL" id="FOZX01000003">
    <property type="protein sequence ID" value="SFS66070.1"/>
    <property type="molecule type" value="Genomic_DNA"/>
</dbReference>
<protein>
    <submittedName>
        <fullName evidence="4">Predicted kinase, aminoglycoside phosphotransferase (APT) family</fullName>
    </submittedName>
</protein>
<dbReference type="InterPro" id="IPR002575">
    <property type="entry name" value="Aminoglycoside_PTrfase"/>
</dbReference>
<dbReference type="CDD" id="cd05154">
    <property type="entry name" value="ACAD10_11_N-like"/>
    <property type="match status" value="1"/>
</dbReference>
<evidence type="ECO:0000256" key="1">
    <source>
        <dbReference type="SAM" id="MobiDB-lite"/>
    </source>
</evidence>